<dbReference type="AlphaFoldDB" id="A0A2W4BMB5"/>
<gene>
    <name evidence="2" type="ORF">CI088_07955</name>
</gene>
<sequence>MNNDKLIAQRILQAVGGNPKVVEYRDKNENSTVGIFIGANRPYDDVTTYSTIGLSNYGIGLKYQNKEIRVEFVGGSESKYKKFGNILSSCAFNIINDKFSCKPGTVYPNTVSEYYEEISVKHVLFTDPFLWDGLEYIDTENVHITWLMLIPISDKEFKFIRNNSVEELEDLFKKNEIDIFDLNRDSVI</sequence>
<evidence type="ECO:0000313" key="3">
    <source>
        <dbReference type="Proteomes" id="UP000249828"/>
    </source>
</evidence>
<accession>A0A2W4BMB5</accession>
<dbReference type="EMBL" id="PIEU01000060">
    <property type="protein sequence ID" value="PZL73779.1"/>
    <property type="molecule type" value="Genomic_DNA"/>
</dbReference>
<name>A0A2W4BMB5_9ENTE</name>
<reference evidence="2 3" key="1">
    <citation type="submission" date="2017-11" db="EMBL/GenBank/DDBJ databases">
        <title>Draft genome sequence of Enterococcus plantarum TRW2 strain isolated from lettuce.</title>
        <authorList>
            <person name="Kim E.B."/>
            <person name="Marco M.L."/>
            <person name="Williams T.R."/>
            <person name="You I.H."/>
        </authorList>
    </citation>
    <scope>NUCLEOTIDE SEQUENCE [LARGE SCALE GENOMIC DNA]</scope>
    <source>
        <strain evidence="2 3">TRW2</strain>
    </source>
</reference>
<comment type="caution">
    <text evidence="2">The sequence shown here is derived from an EMBL/GenBank/DDBJ whole genome shotgun (WGS) entry which is preliminary data.</text>
</comment>
<evidence type="ECO:0000313" key="2">
    <source>
        <dbReference type="EMBL" id="PZL73779.1"/>
    </source>
</evidence>
<dbReference type="InterPro" id="IPR020941">
    <property type="entry name" value="SUFU-like_domain"/>
</dbReference>
<organism evidence="2 3">
    <name type="scientific">Enterococcus plantarum</name>
    <dbReference type="NCBI Taxonomy" id="1077675"/>
    <lineage>
        <taxon>Bacteria</taxon>
        <taxon>Bacillati</taxon>
        <taxon>Bacillota</taxon>
        <taxon>Bacilli</taxon>
        <taxon>Lactobacillales</taxon>
        <taxon>Enterococcaceae</taxon>
        <taxon>Enterococcus</taxon>
    </lineage>
</organism>
<keyword evidence="3" id="KW-1185">Reference proteome</keyword>
<dbReference type="RefSeq" id="WP_111247801.1">
    <property type="nucleotide sequence ID" value="NZ_PIEU01000060.1"/>
</dbReference>
<proteinExistence type="predicted"/>
<dbReference type="Proteomes" id="UP000249828">
    <property type="component" value="Unassembled WGS sequence"/>
</dbReference>
<protein>
    <recommendedName>
        <fullName evidence="1">Suppressor of fused-like domain-containing protein</fullName>
    </recommendedName>
</protein>
<dbReference type="Pfam" id="PF05076">
    <property type="entry name" value="SUFU"/>
    <property type="match status" value="1"/>
</dbReference>
<evidence type="ECO:0000259" key="1">
    <source>
        <dbReference type="Pfam" id="PF05076"/>
    </source>
</evidence>
<feature type="domain" description="Suppressor of fused-like" evidence="1">
    <location>
        <begin position="35"/>
        <end position="184"/>
    </location>
</feature>